<dbReference type="PIRSF" id="PIRSF003107">
    <property type="entry name" value="PhoU"/>
    <property type="match status" value="1"/>
</dbReference>
<evidence type="ECO:0000256" key="2">
    <source>
        <dbReference type="ARBA" id="ARBA00008107"/>
    </source>
</evidence>
<evidence type="ECO:0000313" key="9">
    <source>
        <dbReference type="EMBL" id="RLP11379.1"/>
    </source>
</evidence>
<dbReference type="EMBL" id="RCIW01000005">
    <property type="protein sequence ID" value="RLP11379.1"/>
    <property type="molecule type" value="Genomic_DNA"/>
</dbReference>
<sequence>MQEFHHSELDEIVNELVTMSDAVQVAVRDATRALLEADASIAERVISDDARIDAMHDQLEQRCFSLLARSTPVAGELRTIVAAMQVIADIGRTGDLAAHVAEIARMRYPGHAVPAPLVPNFTRMSQVAQEMVGKAGRTLLERDPDAAATLVSEDDEMDELRSEQFRLIASDDWTFGVEAAVDTALLGRYYERIADHAVAMGGRIIYIITGEAPEGEDWPTT</sequence>
<dbReference type="Gene3D" id="1.20.58.220">
    <property type="entry name" value="Phosphate transport system protein phou homolog 2, domain 2"/>
    <property type="match status" value="1"/>
</dbReference>
<dbReference type="GO" id="GO:0005737">
    <property type="term" value="C:cytoplasm"/>
    <property type="evidence" value="ECO:0007669"/>
    <property type="project" value="UniProtKB-SubCell"/>
</dbReference>
<comment type="function">
    <text evidence="7">Plays a role in the regulation of phosphate uptake.</text>
</comment>
<dbReference type="OrthoDB" id="9814256at2"/>
<gene>
    <name evidence="9" type="primary">phoU</name>
    <name evidence="9" type="ORF">D7U36_04520</name>
    <name evidence="10" type="ORF">PROPAUS_0934</name>
</gene>
<comment type="similarity">
    <text evidence="2 7">Belongs to the PhoU family.</text>
</comment>
<dbReference type="SUPFAM" id="SSF109755">
    <property type="entry name" value="PhoU-like"/>
    <property type="match status" value="1"/>
</dbReference>
<evidence type="ECO:0000313" key="12">
    <source>
        <dbReference type="Proteomes" id="UP000279336"/>
    </source>
</evidence>
<proteinExistence type="inferred from homology"/>
<evidence type="ECO:0000259" key="8">
    <source>
        <dbReference type="Pfam" id="PF01895"/>
    </source>
</evidence>
<feature type="domain" description="PhoU" evidence="8">
    <location>
        <begin position="17"/>
        <end position="103"/>
    </location>
</feature>
<dbReference type="InterPro" id="IPR038078">
    <property type="entry name" value="PhoU-like_sf"/>
</dbReference>
<keyword evidence="4 7" id="KW-0813">Transport</keyword>
<evidence type="ECO:0000256" key="7">
    <source>
        <dbReference type="PIRNR" id="PIRNR003107"/>
    </source>
</evidence>
<dbReference type="GO" id="GO:0006817">
    <property type="term" value="P:phosphate ion transport"/>
    <property type="evidence" value="ECO:0007669"/>
    <property type="project" value="UniProtKB-KW"/>
</dbReference>
<dbReference type="RefSeq" id="WP_119161389.1">
    <property type="nucleotide sequence ID" value="NZ_LR134442.1"/>
</dbReference>
<evidence type="ECO:0000256" key="4">
    <source>
        <dbReference type="ARBA" id="ARBA00022448"/>
    </source>
</evidence>
<evidence type="ECO:0000256" key="5">
    <source>
        <dbReference type="ARBA" id="ARBA00022490"/>
    </source>
</evidence>
<feature type="domain" description="PhoU" evidence="8">
    <location>
        <begin position="122"/>
        <end position="201"/>
    </location>
</feature>
<accession>A0A383S5A1</accession>
<dbReference type="InterPro" id="IPR028366">
    <property type="entry name" value="PhoU"/>
</dbReference>
<dbReference type="NCBIfam" id="TIGR02135">
    <property type="entry name" value="phoU_full"/>
    <property type="match status" value="1"/>
</dbReference>
<dbReference type="AlphaFoldDB" id="A0A383S5A1"/>
<reference evidence="10" key="2">
    <citation type="submission" date="2018-08" db="EMBL/GenBank/DDBJ databases">
        <authorList>
            <person name="Ferrada E.E."/>
            <person name="Latorre B.A."/>
        </authorList>
    </citation>
    <scope>NUCLEOTIDE SEQUENCE [LARGE SCALE GENOMIC DNA]</scope>
    <source>
        <strain evidence="10">Propionibacterium_australiense1</strain>
    </source>
</reference>
<dbReference type="Pfam" id="PF01895">
    <property type="entry name" value="PhoU"/>
    <property type="match status" value="2"/>
</dbReference>
<evidence type="ECO:0000256" key="1">
    <source>
        <dbReference type="ARBA" id="ARBA00004496"/>
    </source>
</evidence>
<evidence type="ECO:0000256" key="3">
    <source>
        <dbReference type="ARBA" id="ARBA00011738"/>
    </source>
</evidence>
<comment type="subunit">
    <text evidence="3 7">Homodimer.</text>
</comment>
<keyword evidence="5 7" id="KW-0963">Cytoplasm</keyword>
<dbReference type="PANTHER" id="PTHR42930:SF3">
    <property type="entry name" value="PHOSPHATE-SPECIFIC TRANSPORT SYSTEM ACCESSORY PROTEIN PHOU"/>
    <property type="match status" value="1"/>
</dbReference>
<dbReference type="Proteomes" id="UP000279336">
    <property type="component" value="Unassembled WGS sequence"/>
</dbReference>
<evidence type="ECO:0000256" key="6">
    <source>
        <dbReference type="ARBA" id="ARBA00022592"/>
    </source>
</evidence>
<name>A0A383S5A1_9ACTN</name>
<protein>
    <recommendedName>
        <fullName evidence="7">Phosphate-specific transport system accessory protein PhoU</fullName>
    </recommendedName>
</protein>
<dbReference type="GO" id="GO:0030643">
    <property type="term" value="P:intracellular phosphate ion homeostasis"/>
    <property type="evidence" value="ECO:0007669"/>
    <property type="project" value="InterPro"/>
</dbReference>
<dbReference type="EMBL" id="UNQJ01000004">
    <property type="protein sequence ID" value="SYZ33023.1"/>
    <property type="molecule type" value="Genomic_DNA"/>
</dbReference>
<keyword evidence="11" id="KW-1185">Reference proteome</keyword>
<reference evidence="11" key="1">
    <citation type="submission" date="2018-08" db="EMBL/GenBank/DDBJ databases">
        <authorList>
            <person name="Hornung B."/>
        </authorList>
    </citation>
    <scope>NUCLEOTIDE SEQUENCE [LARGE SCALE GENOMIC DNA]</scope>
</reference>
<dbReference type="FunFam" id="1.20.58.220:FF:000004">
    <property type="entry name" value="Phosphate-specific transport system accessory protein PhoU"/>
    <property type="match status" value="1"/>
</dbReference>
<dbReference type="PANTHER" id="PTHR42930">
    <property type="entry name" value="PHOSPHATE-SPECIFIC TRANSPORT SYSTEM ACCESSORY PROTEIN PHOU"/>
    <property type="match status" value="1"/>
</dbReference>
<organism evidence="10 11">
    <name type="scientific">Propionibacterium australiense</name>
    <dbReference type="NCBI Taxonomy" id="119981"/>
    <lineage>
        <taxon>Bacteria</taxon>
        <taxon>Bacillati</taxon>
        <taxon>Actinomycetota</taxon>
        <taxon>Actinomycetes</taxon>
        <taxon>Propionibacteriales</taxon>
        <taxon>Propionibacteriaceae</taxon>
        <taxon>Propionibacterium</taxon>
    </lineage>
</organism>
<evidence type="ECO:0000313" key="10">
    <source>
        <dbReference type="EMBL" id="SYZ33023.1"/>
    </source>
</evidence>
<evidence type="ECO:0000313" key="11">
    <source>
        <dbReference type="Proteomes" id="UP000263928"/>
    </source>
</evidence>
<dbReference type="InterPro" id="IPR026022">
    <property type="entry name" value="PhoU_dom"/>
</dbReference>
<dbReference type="Proteomes" id="UP000263928">
    <property type="component" value="Unassembled WGS sequence"/>
</dbReference>
<dbReference type="GO" id="GO:0045936">
    <property type="term" value="P:negative regulation of phosphate metabolic process"/>
    <property type="evidence" value="ECO:0007669"/>
    <property type="project" value="InterPro"/>
</dbReference>
<keyword evidence="6 7" id="KW-0592">Phosphate transport</keyword>
<reference evidence="9 12" key="3">
    <citation type="submission" date="2018-10" db="EMBL/GenBank/DDBJ databases">
        <title>Propionibacterium australiense Genome Sequencing and Assembly.</title>
        <authorList>
            <person name="Bernier A.-M."/>
            <person name="Bernard K."/>
        </authorList>
    </citation>
    <scope>NUCLEOTIDE SEQUENCE [LARGE SCALE GENOMIC DNA]</scope>
    <source>
        <strain evidence="9 12">NML98A078</strain>
    </source>
</reference>
<comment type="subcellular location">
    <subcellularLocation>
        <location evidence="1 7">Cytoplasm</location>
    </subcellularLocation>
</comment>